<dbReference type="SUPFAM" id="SSF56496">
    <property type="entry name" value="Fibrinogen C-terminal domain-like"/>
    <property type="match status" value="2"/>
</dbReference>
<keyword evidence="1 2" id="KW-1015">Disulfide bond</keyword>
<feature type="domain" description="EGF-like" evidence="3">
    <location>
        <begin position="304"/>
        <end position="343"/>
    </location>
</feature>
<feature type="domain" description="Fibrinogen C-terminal" evidence="4">
    <location>
        <begin position="1"/>
        <end position="114"/>
    </location>
</feature>
<keyword evidence="6" id="KW-1185">Reference proteome</keyword>
<keyword evidence="2" id="KW-0245">EGF-like domain</keyword>
<evidence type="ECO:0000259" key="3">
    <source>
        <dbReference type="PROSITE" id="PS50026"/>
    </source>
</evidence>
<reference evidence="5 6" key="1">
    <citation type="submission" date="2022-05" db="EMBL/GenBank/DDBJ databases">
        <authorList>
            <consortium name="Genoscope - CEA"/>
            <person name="William W."/>
        </authorList>
    </citation>
    <scope>NUCLEOTIDE SEQUENCE [LARGE SCALE GENOMIC DNA]</scope>
</reference>
<comment type="caution">
    <text evidence="5">The sequence shown here is derived from an EMBL/GenBank/DDBJ whole genome shotgun (WGS) entry which is preliminary data.</text>
</comment>
<feature type="domain" description="Fibrinogen C-terminal" evidence="4">
    <location>
        <begin position="340"/>
        <end position="541"/>
    </location>
</feature>
<dbReference type="SMART" id="SM00186">
    <property type="entry name" value="FBG"/>
    <property type="match status" value="2"/>
</dbReference>
<feature type="disulfide bond" evidence="2">
    <location>
        <begin position="333"/>
        <end position="342"/>
    </location>
</feature>
<dbReference type="PANTHER" id="PTHR19143">
    <property type="entry name" value="FIBRINOGEN/TENASCIN/ANGIOPOEITIN"/>
    <property type="match status" value="1"/>
</dbReference>
<dbReference type="Proteomes" id="UP001159427">
    <property type="component" value="Unassembled WGS sequence"/>
</dbReference>
<evidence type="ECO:0000259" key="4">
    <source>
        <dbReference type="PROSITE" id="PS51406"/>
    </source>
</evidence>
<evidence type="ECO:0000256" key="2">
    <source>
        <dbReference type="PROSITE-ProRule" id="PRU00076"/>
    </source>
</evidence>
<dbReference type="InterPro" id="IPR002181">
    <property type="entry name" value="Fibrinogen_a/b/g_C_dom"/>
</dbReference>
<dbReference type="PROSITE" id="PS01186">
    <property type="entry name" value="EGF_2"/>
    <property type="match status" value="1"/>
</dbReference>
<dbReference type="InterPro" id="IPR050373">
    <property type="entry name" value="Fibrinogen_C-term_domain"/>
</dbReference>
<accession>A0ABN8R3G3</accession>
<comment type="caution">
    <text evidence="2">Lacks conserved residue(s) required for the propagation of feature annotation.</text>
</comment>
<gene>
    <name evidence="5" type="ORF">PEVE_00009184</name>
</gene>
<proteinExistence type="predicted"/>
<dbReference type="Pfam" id="PF00147">
    <property type="entry name" value="Fibrinogen_C"/>
    <property type="match status" value="2"/>
</dbReference>
<dbReference type="InterPro" id="IPR020837">
    <property type="entry name" value="Fibrinogen_CS"/>
</dbReference>
<sequence>SVYKNCAELYEAGVRNSGVYTIDPDNAGTFQAYCDQTTAGGGWTVFQKRLDGSVDFYRGWDDYEHGFGDLNGEFWLGLDKIHRLTKKPSKLRVELEDFASQTAYAEYDDFGSLSLPLLICTICPPKFIHFCVYVNGYNTTSMQVKQHSNVYPQYSKSLISSLFNRKKYYFSFSNGENLFKEKRDNTIFLVTAHFVLSMRWDAVYTYRFFSHSLFLAVLVAEYNGIIIFKEPINDKVLPGHVIRTEMVPNEGSCRVKCFLEPNCVSINVGPEVEGTRTCKLKNFTDESGTQTGLEEKKGYIHFAVENFCHRSRCPGKYFLCQVGFTNKGYRCFCPEGFKGDRCDEVYKNCAELYEAAVRNSGIYTIDPDNAGTFQVYCDQTTAGGGWTVFQKRLDGSVDFYRGWDDYKHGFGDLNGDKLRVELEDFGSQTAYAEYDDFGVANEQGKYMLSLGKYFGTAGDSLSYHRGIAFSTKDQDNDHTPYTSCAKKFKGAWWYKRCHESNLNGLYRRGYHHEYAVGVNWKAWKGYHHSFKRAEMKIKPVGI</sequence>
<dbReference type="InterPro" id="IPR000742">
    <property type="entry name" value="EGF"/>
</dbReference>
<evidence type="ECO:0000313" key="6">
    <source>
        <dbReference type="Proteomes" id="UP001159427"/>
    </source>
</evidence>
<dbReference type="InterPro" id="IPR036056">
    <property type="entry name" value="Fibrinogen-like_C"/>
</dbReference>
<organism evidence="5 6">
    <name type="scientific">Porites evermanni</name>
    <dbReference type="NCBI Taxonomy" id="104178"/>
    <lineage>
        <taxon>Eukaryota</taxon>
        <taxon>Metazoa</taxon>
        <taxon>Cnidaria</taxon>
        <taxon>Anthozoa</taxon>
        <taxon>Hexacorallia</taxon>
        <taxon>Scleractinia</taxon>
        <taxon>Fungiina</taxon>
        <taxon>Poritidae</taxon>
        <taxon>Porites</taxon>
    </lineage>
</organism>
<name>A0ABN8R3G3_9CNID</name>
<dbReference type="CDD" id="cd00087">
    <property type="entry name" value="FReD"/>
    <property type="match status" value="1"/>
</dbReference>
<evidence type="ECO:0008006" key="7">
    <source>
        <dbReference type="Google" id="ProtNLM"/>
    </source>
</evidence>
<dbReference type="PROSITE" id="PS00022">
    <property type="entry name" value="EGF_1"/>
    <property type="match status" value="1"/>
</dbReference>
<dbReference type="EMBL" id="CALNXI010001631">
    <property type="protein sequence ID" value="CAH3173729.1"/>
    <property type="molecule type" value="Genomic_DNA"/>
</dbReference>
<dbReference type="InterPro" id="IPR014716">
    <property type="entry name" value="Fibrinogen_a/b/g_C_1"/>
</dbReference>
<dbReference type="PROSITE" id="PS00514">
    <property type="entry name" value="FIBRINOGEN_C_1"/>
    <property type="match status" value="1"/>
</dbReference>
<dbReference type="PROSITE" id="PS50026">
    <property type="entry name" value="EGF_3"/>
    <property type="match status" value="1"/>
</dbReference>
<feature type="non-terminal residue" evidence="5">
    <location>
        <position position="1"/>
    </location>
</feature>
<dbReference type="PROSITE" id="PS51406">
    <property type="entry name" value="FIBRINOGEN_C_2"/>
    <property type="match status" value="2"/>
</dbReference>
<dbReference type="Gene3D" id="3.90.215.10">
    <property type="entry name" value="Gamma Fibrinogen, chain A, domain 1"/>
    <property type="match status" value="3"/>
</dbReference>
<dbReference type="NCBIfam" id="NF040941">
    <property type="entry name" value="GGGWT_bact"/>
    <property type="match status" value="2"/>
</dbReference>
<evidence type="ECO:0000313" key="5">
    <source>
        <dbReference type="EMBL" id="CAH3173729.1"/>
    </source>
</evidence>
<dbReference type="PANTHER" id="PTHR19143:SF458">
    <property type="entry name" value="FIBRINOGEN C-TERMINAL DOMAIN-CONTAINING PROTEIN-RELATED"/>
    <property type="match status" value="1"/>
</dbReference>
<protein>
    <recommendedName>
        <fullName evidence="7">Fibrinogen C-terminal domain-containing protein</fullName>
    </recommendedName>
</protein>
<evidence type="ECO:0000256" key="1">
    <source>
        <dbReference type="ARBA" id="ARBA00023157"/>
    </source>
</evidence>